<protein>
    <submittedName>
        <fullName evidence="1">Phenylalanine--tRNA ligase subunit beta</fullName>
    </submittedName>
</protein>
<name>A0A7Z6X712_HELPX</name>
<evidence type="ECO:0000313" key="1">
    <source>
        <dbReference type="EMBL" id="RKU89422.1"/>
    </source>
</evidence>
<proteinExistence type="predicted"/>
<gene>
    <name evidence="1" type="ORF">DB721_09600</name>
</gene>
<dbReference type="EMBL" id="QELB01000244">
    <property type="protein sequence ID" value="RKU89422.1"/>
    <property type="molecule type" value="Genomic_DNA"/>
</dbReference>
<sequence>GDCLSVLGIAREISAFYHTPLKPIKALNFTPKSDLITLSVGENIESHLAYYLVCNHSLKTPLNVKLSLAHNNALSENDLNNFIEFSAHFSGVIMNAYSLNTTPIDLSVKNDENNLESVYVNHQKRSTIAIKHQDQKDLSEYLLLEASYIDPISLSLKLHALKDKT</sequence>
<dbReference type="GO" id="GO:0016874">
    <property type="term" value="F:ligase activity"/>
    <property type="evidence" value="ECO:0007669"/>
    <property type="project" value="UniProtKB-KW"/>
</dbReference>
<accession>A0A7Z6X712</accession>
<organism evidence="1 2">
    <name type="scientific">Helicobacter pylori</name>
    <name type="common">Campylobacter pylori</name>
    <dbReference type="NCBI Taxonomy" id="210"/>
    <lineage>
        <taxon>Bacteria</taxon>
        <taxon>Pseudomonadati</taxon>
        <taxon>Campylobacterota</taxon>
        <taxon>Epsilonproteobacteria</taxon>
        <taxon>Campylobacterales</taxon>
        <taxon>Helicobacteraceae</taxon>
        <taxon>Helicobacter</taxon>
    </lineage>
</organism>
<evidence type="ECO:0000313" key="2">
    <source>
        <dbReference type="Proteomes" id="UP000272192"/>
    </source>
</evidence>
<dbReference type="AlphaFoldDB" id="A0A7Z6X712"/>
<feature type="non-terminal residue" evidence="1">
    <location>
        <position position="165"/>
    </location>
</feature>
<comment type="caution">
    <text evidence="1">The sequence shown here is derived from an EMBL/GenBank/DDBJ whole genome shotgun (WGS) entry which is preliminary data.</text>
</comment>
<reference evidence="1 2" key="1">
    <citation type="submission" date="2018-04" db="EMBL/GenBank/DDBJ databases">
        <title>Complete genome sequences of Helicobacter pylori.</title>
        <authorList>
            <person name="Palau M."/>
            <person name="Minana-Galbis D."/>
        </authorList>
    </citation>
    <scope>NUCLEOTIDE SEQUENCE [LARGE SCALE GENOMIC DNA]</scope>
    <source>
        <strain evidence="1 2">B518</strain>
    </source>
</reference>
<feature type="non-terminal residue" evidence="1">
    <location>
        <position position="1"/>
    </location>
</feature>
<dbReference type="Proteomes" id="UP000272192">
    <property type="component" value="Unassembled WGS sequence"/>
</dbReference>
<keyword evidence="1" id="KW-0436">Ligase</keyword>